<accession>A0ABS7EEU0</accession>
<evidence type="ECO:0000256" key="1">
    <source>
        <dbReference type="PROSITE-ProRule" id="PRU00339"/>
    </source>
</evidence>
<dbReference type="SMART" id="SM00028">
    <property type="entry name" value="TPR"/>
    <property type="match status" value="5"/>
</dbReference>
<feature type="repeat" description="TPR" evidence="1">
    <location>
        <begin position="74"/>
        <end position="107"/>
    </location>
</feature>
<evidence type="ECO:0000313" key="3">
    <source>
        <dbReference type="Proteomes" id="UP001166251"/>
    </source>
</evidence>
<comment type="caution">
    <text evidence="2">The sequence shown here is derived from an EMBL/GenBank/DDBJ whole genome shotgun (WGS) entry which is preliminary data.</text>
</comment>
<dbReference type="InterPro" id="IPR011990">
    <property type="entry name" value="TPR-like_helical_dom_sf"/>
</dbReference>
<dbReference type="Pfam" id="PF13432">
    <property type="entry name" value="TPR_16"/>
    <property type="match status" value="1"/>
</dbReference>
<evidence type="ECO:0000313" key="2">
    <source>
        <dbReference type="EMBL" id="MBW8190866.1"/>
    </source>
</evidence>
<dbReference type="SUPFAM" id="SSF48452">
    <property type="entry name" value="TPR-like"/>
    <property type="match status" value="1"/>
</dbReference>
<proteinExistence type="predicted"/>
<dbReference type="InterPro" id="IPR019734">
    <property type="entry name" value="TPR_rpt"/>
</dbReference>
<keyword evidence="3" id="KW-1185">Reference proteome</keyword>
<dbReference type="Proteomes" id="UP001166251">
    <property type="component" value="Unassembled WGS sequence"/>
</dbReference>
<protein>
    <submittedName>
        <fullName evidence="2">Type IV pilus biogenesis/stability protein PilW</fullName>
    </submittedName>
</protein>
<feature type="repeat" description="TPR" evidence="1">
    <location>
        <begin position="144"/>
        <end position="177"/>
    </location>
</feature>
<dbReference type="Gene3D" id="1.25.40.10">
    <property type="entry name" value="Tetratricopeptide repeat domain"/>
    <property type="match status" value="1"/>
</dbReference>
<dbReference type="Pfam" id="PF14559">
    <property type="entry name" value="TPR_19"/>
    <property type="match status" value="1"/>
</dbReference>
<gene>
    <name evidence="2" type="primary">pilW</name>
    <name evidence="2" type="ORF">K0504_07445</name>
</gene>
<name>A0ABS7EEU0_9GAMM</name>
<dbReference type="PANTHER" id="PTHR44216:SF3">
    <property type="entry name" value="PROTEIN O-MANNOSYL-TRANSFERASE TMTC2"/>
    <property type="match status" value="1"/>
</dbReference>
<keyword evidence="1" id="KW-0802">TPR repeat</keyword>
<dbReference type="InterPro" id="IPR013360">
    <property type="entry name" value="Pilus_4_PilW"/>
</dbReference>
<dbReference type="InterPro" id="IPR052384">
    <property type="entry name" value="TMTC_O-mannosyltransferase"/>
</dbReference>
<reference evidence="2" key="1">
    <citation type="submission" date="2021-07" db="EMBL/GenBank/DDBJ databases">
        <title>Neiella marina sp. nov., isolated from the intestinal content of sea cucumber Apostichopus japonicus.</title>
        <authorList>
            <person name="Bai X."/>
        </authorList>
    </citation>
    <scope>NUCLEOTIDE SEQUENCE</scope>
    <source>
        <strain evidence="2">126</strain>
    </source>
</reference>
<dbReference type="EMBL" id="JAHZSS010000006">
    <property type="protein sequence ID" value="MBW8190866.1"/>
    <property type="molecule type" value="Genomic_DNA"/>
</dbReference>
<feature type="repeat" description="TPR" evidence="1">
    <location>
        <begin position="40"/>
        <end position="73"/>
    </location>
</feature>
<sequence length="264" mass="30186">MRYFLMLCAAFCLFGCVTETRIAGSNKKVIEQQSDPIEAARTRVALGLRYLQNGDAAQAKYNLTRALQHAPELAEVHYSLAYYYQRVNESELAEASYQKALRYGPNDGSTMNNYGVFLCQQERYDEAMEQFIKAVREPSYIRVADAYENAGLCSLSQDQAEQARSYFDKVLSYDASRPRTLLGLTEANLQLNLLDSAEFYFNRYLNRNSINMDSAVLGYRLADQRQDPKNIQKYRLILQARYPQTYDALMAELTEANQGTDHEG</sequence>
<dbReference type="PROSITE" id="PS50005">
    <property type="entry name" value="TPR"/>
    <property type="match status" value="3"/>
</dbReference>
<dbReference type="NCBIfam" id="TIGR02521">
    <property type="entry name" value="type_IV_pilW"/>
    <property type="match status" value="1"/>
</dbReference>
<organism evidence="2 3">
    <name type="scientific">Neiella holothuriorum</name>
    <dbReference type="NCBI Taxonomy" id="2870530"/>
    <lineage>
        <taxon>Bacteria</taxon>
        <taxon>Pseudomonadati</taxon>
        <taxon>Pseudomonadota</taxon>
        <taxon>Gammaproteobacteria</taxon>
        <taxon>Alteromonadales</taxon>
        <taxon>Echinimonadaceae</taxon>
        <taxon>Neiella</taxon>
    </lineage>
</organism>
<dbReference type="RefSeq" id="WP_220103542.1">
    <property type="nucleotide sequence ID" value="NZ_JAHZSS010000006.1"/>
</dbReference>
<dbReference type="PANTHER" id="PTHR44216">
    <property type="entry name" value="PROTEIN O-MANNOSYL-TRANSFERASE TMTC2"/>
    <property type="match status" value="1"/>
</dbReference>